<dbReference type="Proteomes" id="UP000481033">
    <property type="component" value="Unassembled WGS sequence"/>
</dbReference>
<organism evidence="1 2">
    <name type="scientific">Adonisia turfae CCMR0081</name>
    <dbReference type="NCBI Taxonomy" id="2292702"/>
    <lineage>
        <taxon>Bacteria</taxon>
        <taxon>Bacillati</taxon>
        <taxon>Cyanobacteriota</taxon>
        <taxon>Adonisia</taxon>
        <taxon>Adonisia turfae</taxon>
    </lineage>
</organism>
<protein>
    <submittedName>
        <fullName evidence="1">Uncharacterized protein</fullName>
    </submittedName>
</protein>
<name>A0A6M0RWI2_9CYAN</name>
<reference evidence="1 2" key="1">
    <citation type="journal article" date="2020" name="Microb. Ecol.">
        <title>Ecogenomics of the Marine Benthic Filamentous Cyanobacterium Adonisia.</title>
        <authorList>
            <person name="Walter J.M."/>
            <person name="Coutinho F.H."/>
            <person name="Leomil L."/>
            <person name="Hargreaves P.I."/>
            <person name="Campeao M.E."/>
            <person name="Vieira V.V."/>
            <person name="Silva B.S."/>
            <person name="Fistarol G.O."/>
            <person name="Salomon P.S."/>
            <person name="Sawabe T."/>
            <person name="Mino S."/>
            <person name="Hosokawa M."/>
            <person name="Miyashita H."/>
            <person name="Maruyama F."/>
            <person name="van Verk M.C."/>
            <person name="Dutilh B.E."/>
            <person name="Thompson C.C."/>
            <person name="Thompson F.L."/>
        </authorList>
    </citation>
    <scope>NUCLEOTIDE SEQUENCE [LARGE SCALE GENOMIC DNA]</scope>
    <source>
        <strain evidence="1 2">CCMR0081</strain>
    </source>
</reference>
<gene>
    <name evidence="1" type="ORF">DXZ20_32280</name>
</gene>
<accession>A0A6M0RWI2</accession>
<evidence type="ECO:0000313" key="2">
    <source>
        <dbReference type="Proteomes" id="UP000481033"/>
    </source>
</evidence>
<evidence type="ECO:0000313" key="1">
    <source>
        <dbReference type="EMBL" id="NEZ60240.1"/>
    </source>
</evidence>
<comment type="caution">
    <text evidence="1">The sequence shown here is derived from an EMBL/GenBank/DDBJ whole genome shotgun (WGS) entry which is preliminary data.</text>
</comment>
<dbReference type="AlphaFoldDB" id="A0A6M0RWI2"/>
<dbReference type="EMBL" id="QXHD01000004">
    <property type="protein sequence ID" value="NEZ60240.1"/>
    <property type="molecule type" value="Genomic_DNA"/>
</dbReference>
<sequence>MKSTVVTQKFEDIATWMTATHPTNLPTVLKGIFYMDGNPLPDDCITMYNLEWDEKMNCLTLPVTGPTQWTFHHTFLGWLLLRAAQISRFRYKIQFQDNDLKLAQITPITFGIPVPKVIINATLRQDENAQHGDVWQRKNLWFGGLPRAGEYILRRVVDENGQYTPAFQEMLSKVDAECLVLVQDSKAHDV</sequence>
<proteinExistence type="predicted"/>
<dbReference type="RefSeq" id="WP_163702846.1">
    <property type="nucleotide sequence ID" value="NZ_QXHD01000004.1"/>
</dbReference>
<keyword evidence="2" id="KW-1185">Reference proteome</keyword>